<keyword evidence="2" id="KW-1185">Reference proteome</keyword>
<accession>A0A9W6TGX1</accession>
<dbReference type="EMBL" id="BSXW01000178">
    <property type="protein sequence ID" value="GMF13986.1"/>
    <property type="molecule type" value="Genomic_DNA"/>
</dbReference>
<evidence type="ECO:0000313" key="2">
    <source>
        <dbReference type="Proteomes" id="UP001165083"/>
    </source>
</evidence>
<name>A0A9W6TGX1_9STRA</name>
<evidence type="ECO:0000313" key="1">
    <source>
        <dbReference type="EMBL" id="GMF13986.1"/>
    </source>
</evidence>
<dbReference type="Proteomes" id="UP001165083">
    <property type="component" value="Unassembled WGS sequence"/>
</dbReference>
<protein>
    <submittedName>
        <fullName evidence="1">Unnamed protein product</fullName>
    </submittedName>
</protein>
<reference evidence="1" key="1">
    <citation type="submission" date="2023-04" db="EMBL/GenBank/DDBJ databases">
        <title>Phytophthora lilii NBRC 32176.</title>
        <authorList>
            <person name="Ichikawa N."/>
            <person name="Sato H."/>
            <person name="Tonouchi N."/>
        </authorList>
    </citation>
    <scope>NUCLEOTIDE SEQUENCE</scope>
    <source>
        <strain evidence="1">NBRC 32176</strain>
    </source>
</reference>
<dbReference type="AlphaFoldDB" id="A0A9W6TGX1"/>
<gene>
    <name evidence="1" type="ORF">Plil01_000440400</name>
</gene>
<comment type="caution">
    <text evidence="1">The sequence shown here is derived from an EMBL/GenBank/DDBJ whole genome shotgun (WGS) entry which is preliminary data.</text>
</comment>
<dbReference type="OrthoDB" id="115029at2759"/>
<proteinExistence type="predicted"/>
<sequence length="335" mass="37921">MKTTIVELEKQYAELCERAAATKQNTESTTEIDTSFYTDQEQKHNHAKRVLDFEAISLAATQHFQGAVNVQLDTLDEDQSEEELGFHPLTEWDLTRTILDNKRDIRYVENRLLSSLEFVNLNVLDIMNKTWMNNIQLARFKTVKAETSRLQVLQQMNTNAFVFVRDVDSPCDISLFRSVFVHFLVEATKEFTSANGDSVTGIGYVLGTQSVVTDHLPHSVDQDESGRKIAWADLALTSEAYDVEEPATGERYQQCSLGRPSHGRGRASKCGGQFARSAALGDEDRRAGPQPQVPHSQLDFSMVQRAKLPKGKLRVRLRWKRKASTHFASDYSLFT</sequence>
<organism evidence="1 2">
    <name type="scientific">Phytophthora lilii</name>
    <dbReference type="NCBI Taxonomy" id="2077276"/>
    <lineage>
        <taxon>Eukaryota</taxon>
        <taxon>Sar</taxon>
        <taxon>Stramenopiles</taxon>
        <taxon>Oomycota</taxon>
        <taxon>Peronosporomycetes</taxon>
        <taxon>Peronosporales</taxon>
        <taxon>Peronosporaceae</taxon>
        <taxon>Phytophthora</taxon>
    </lineage>
</organism>